<dbReference type="InterPro" id="IPR013083">
    <property type="entry name" value="Znf_RING/FYVE/PHD"/>
</dbReference>
<keyword evidence="4" id="KW-0479">Metal-binding</keyword>
<evidence type="ECO:0000256" key="9">
    <source>
        <dbReference type="SAM" id="MobiDB-lite"/>
    </source>
</evidence>
<name>A0A9P6W4T5_RHOMI</name>
<dbReference type="Gene3D" id="6.10.140.100">
    <property type="match status" value="1"/>
</dbReference>
<dbReference type="InterPro" id="IPR008942">
    <property type="entry name" value="ENTH_VHS"/>
</dbReference>
<keyword evidence="13" id="KW-1185">Reference proteome</keyword>
<dbReference type="GO" id="GO:0035091">
    <property type="term" value="F:phosphatidylinositol binding"/>
    <property type="evidence" value="ECO:0007669"/>
    <property type="project" value="InterPro"/>
</dbReference>
<dbReference type="SMART" id="SM00064">
    <property type="entry name" value="FYVE"/>
    <property type="match status" value="1"/>
</dbReference>
<dbReference type="Proteomes" id="UP000777482">
    <property type="component" value="Unassembled WGS sequence"/>
</dbReference>
<dbReference type="GO" id="GO:0007034">
    <property type="term" value="P:vacuolar transport"/>
    <property type="evidence" value="ECO:0007669"/>
    <property type="project" value="UniProtKB-ARBA"/>
</dbReference>
<evidence type="ECO:0000256" key="1">
    <source>
        <dbReference type="ARBA" id="ARBA00004125"/>
    </source>
</evidence>
<feature type="region of interest" description="Disordered" evidence="9">
    <location>
        <begin position="266"/>
        <end position="356"/>
    </location>
</feature>
<feature type="domain" description="FYVE-type" evidence="10">
    <location>
        <begin position="190"/>
        <end position="251"/>
    </location>
</feature>
<dbReference type="Pfam" id="PF00790">
    <property type="entry name" value="VHS"/>
    <property type="match status" value="1"/>
</dbReference>
<dbReference type="PROSITE" id="PS50179">
    <property type="entry name" value="VHS"/>
    <property type="match status" value="1"/>
</dbReference>
<comment type="subcellular location">
    <subcellularLocation>
        <location evidence="1">Endosome membrane</location>
        <topology evidence="1">Peripheral membrane protein</topology>
        <orientation evidence="1">Cytoplasmic side</orientation>
    </subcellularLocation>
</comment>
<comment type="similarity">
    <text evidence="2">Belongs to the VPS27 family.</text>
</comment>
<evidence type="ECO:0000313" key="13">
    <source>
        <dbReference type="Proteomes" id="UP000777482"/>
    </source>
</evidence>
<protein>
    <recommendedName>
        <fullName evidence="3">Vacuolar protein sorting-associated protein 27</fullName>
    </recommendedName>
</protein>
<evidence type="ECO:0000259" key="11">
    <source>
        <dbReference type="PROSITE" id="PS50179"/>
    </source>
</evidence>
<dbReference type="InterPro" id="IPR017455">
    <property type="entry name" value="Znf_FYVE-rel"/>
</dbReference>
<dbReference type="EMBL" id="PUHQ01000025">
    <property type="protein sequence ID" value="KAG0662660.1"/>
    <property type="molecule type" value="Genomic_DNA"/>
</dbReference>
<dbReference type="SMART" id="SM00726">
    <property type="entry name" value="UIM"/>
    <property type="match status" value="2"/>
</dbReference>
<dbReference type="GO" id="GO:0005769">
    <property type="term" value="C:early endosome"/>
    <property type="evidence" value="ECO:0007669"/>
    <property type="project" value="TreeGrafter"/>
</dbReference>
<keyword evidence="6 8" id="KW-0863">Zinc-finger</keyword>
<sequence length="684" mass="73903">MAFLWSSANSSTQFDQLVEQSTSDLLPAKSPLDLDAALRLADSVRSASVPPSEAALKLVTRLGHDNPNVQLLTLQLADVLVKNAGNQFLKAFASNGAGGAVNELDYLCSGTSTTRGGRPPVVNRDVQLAARQKLQEWASAFEASGRPLLSQSDLVKLYHRLRSTPNVPFPAPVDATTTAAMVDSLSAPDWSDSPYCTRCRTEFSTFNRKHHCRNCGNVFDQQCSSQSMPLPHYGITTESVRVCDACAKQIKLGKGAQVARTILEQQANSSSGAKTTMTTTRRRDEEQEDADLQRAIQASLAESTSATSASHGPVRHSPPPPAESGYHPSYASQIQSSSSEFKKEGGATEEGEEEDPDLAAAIAASLKDLESSRPRASAPAPAPAPAQTYSDLFPSSSSDHRAPTATTSATKTATGAGTAFHLPSYDLTPVEQSHLSQFLSLSSQLDPAYPTSNDESSYRLVSEVLQPKLERSLRDARTRGEILREMEAKLSEAARLYGAGLTERVVGRQEPQAYRSPSYSNPSAYPTPLTPYQDPSTTRYHYAPPTAGYGQPLPAYAVPAVVVPPPQTVDAASASVPHAQQQQQPPQQEYTPASTAAAASPPVQQQRQQQYQQPAGFYKPSQFPPVPQTDPTPTPNPNPSPYVLGLPNVPRENPWNTIDASDRREEEEREEEEQQQKVGELIEL</sequence>
<evidence type="ECO:0000256" key="2">
    <source>
        <dbReference type="ARBA" id="ARBA00008597"/>
    </source>
</evidence>
<dbReference type="InterPro" id="IPR017073">
    <property type="entry name" value="HGS/VPS27"/>
</dbReference>
<evidence type="ECO:0000256" key="5">
    <source>
        <dbReference type="ARBA" id="ARBA00022753"/>
    </source>
</evidence>
<accession>A0A9P6W4T5</accession>
<dbReference type="Gene3D" id="1.20.5.1940">
    <property type="match status" value="1"/>
</dbReference>
<feature type="compositionally biased region" description="Polar residues" evidence="9">
    <location>
        <begin position="387"/>
        <end position="397"/>
    </location>
</feature>
<dbReference type="PANTHER" id="PTHR46275">
    <property type="entry name" value="HEPATOCYTE GROWTH FACTOR-REGULATED TYROSINE KINASE SUBSTRATE"/>
    <property type="match status" value="1"/>
</dbReference>
<feature type="compositionally biased region" description="Low complexity" evidence="9">
    <location>
        <begin position="580"/>
        <end position="615"/>
    </location>
</feature>
<dbReference type="SUPFAM" id="SSF48464">
    <property type="entry name" value="ENTH/VHS domain"/>
    <property type="match status" value="1"/>
</dbReference>
<feature type="compositionally biased region" description="Low complexity" evidence="9">
    <location>
        <begin position="329"/>
        <end position="339"/>
    </location>
</feature>
<evidence type="ECO:0000313" key="12">
    <source>
        <dbReference type="EMBL" id="KAG0662660.1"/>
    </source>
</evidence>
<feature type="domain" description="VHS" evidence="11">
    <location>
        <begin position="33"/>
        <end position="170"/>
    </location>
</feature>
<feature type="compositionally biased region" description="Acidic residues" evidence="9">
    <location>
        <begin position="347"/>
        <end position="356"/>
    </location>
</feature>
<dbReference type="OrthoDB" id="957735at2759"/>
<evidence type="ECO:0000256" key="4">
    <source>
        <dbReference type="ARBA" id="ARBA00022723"/>
    </source>
</evidence>
<feature type="compositionally biased region" description="Pro residues" evidence="9">
    <location>
        <begin position="622"/>
        <end position="640"/>
    </location>
</feature>
<feature type="region of interest" description="Disordered" evidence="9">
    <location>
        <begin position="571"/>
        <end position="684"/>
    </location>
</feature>
<feature type="compositionally biased region" description="Low complexity" evidence="9">
    <location>
        <begin position="403"/>
        <end position="412"/>
    </location>
</feature>
<feature type="compositionally biased region" description="Low complexity" evidence="9">
    <location>
        <begin position="298"/>
        <end position="310"/>
    </location>
</feature>
<evidence type="ECO:0000259" key="10">
    <source>
        <dbReference type="PROSITE" id="PS50178"/>
    </source>
</evidence>
<dbReference type="GO" id="GO:0043130">
    <property type="term" value="F:ubiquitin binding"/>
    <property type="evidence" value="ECO:0007669"/>
    <property type="project" value="InterPro"/>
</dbReference>
<dbReference type="PROSITE" id="PS50178">
    <property type="entry name" value="ZF_FYVE"/>
    <property type="match status" value="1"/>
</dbReference>
<dbReference type="AlphaFoldDB" id="A0A9P6W4T5"/>
<evidence type="ECO:0000256" key="8">
    <source>
        <dbReference type="PROSITE-ProRule" id="PRU00091"/>
    </source>
</evidence>
<dbReference type="SMART" id="SM00288">
    <property type="entry name" value="VHS"/>
    <property type="match status" value="1"/>
</dbReference>
<dbReference type="GO" id="GO:0031623">
    <property type="term" value="P:receptor internalization"/>
    <property type="evidence" value="ECO:0007669"/>
    <property type="project" value="TreeGrafter"/>
</dbReference>
<dbReference type="Pfam" id="PF02809">
    <property type="entry name" value="UIM"/>
    <property type="match status" value="2"/>
</dbReference>
<gene>
    <name evidence="12" type="primary">VPS27</name>
    <name evidence="12" type="ORF">C6P46_003164</name>
</gene>
<evidence type="ECO:0000256" key="3">
    <source>
        <dbReference type="ARBA" id="ARBA00017753"/>
    </source>
</evidence>
<feature type="region of interest" description="Disordered" evidence="9">
    <location>
        <begin position="368"/>
        <end position="412"/>
    </location>
</feature>
<keyword evidence="7" id="KW-0862">Zinc</keyword>
<proteinExistence type="inferred from homology"/>
<dbReference type="PANTHER" id="PTHR46275:SF1">
    <property type="entry name" value="HEPATOCYTE GROWTH FACTOR-REGULATED TYROSINE KINASE SUBSTRATE"/>
    <property type="match status" value="1"/>
</dbReference>
<feature type="compositionally biased region" description="Polar residues" evidence="9">
    <location>
        <begin position="515"/>
        <end position="524"/>
    </location>
</feature>
<dbReference type="PROSITE" id="PS50330">
    <property type="entry name" value="UIM"/>
    <property type="match status" value="2"/>
</dbReference>
<dbReference type="InterPro" id="IPR000306">
    <property type="entry name" value="Znf_FYVE"/>
</dbReference>
<dbReference type="Pfam" id="PF01363">
    <property type="entry name" value="FYVE"/>
    <property type="match status" value="1"/>
</dbReference>
<dbReference type="GO" id="GO:0010008">
    <property type="term" value="C:endosome membrane"/>
    <property type="evidence" value="ECO:0007669"/>
    <property type="project" value="UniProtKB-SubCell"/>
</dbReference>
<feature type="region of interest" description="Disordered" evidence="9">
    <location>
        <begin position="508"/>
        <end position="545"/>
    </location>
</feature>
<dbReference type="InterPro" id="IPR003903">
    <property type="entry name" value="UIM_dom"/>
</dbReference>
<dbReference type="Gene3D" id="3.30.40.10">
    <property type="entry name" value="Zinc/RING finger domain, C3HC4 (zinc finger)"/>
    <property type="match status" value="1"/>
</dbReference>
<dbReference type="GO" id="GO:0008270">
    <property type="term" value="F:zinc ion binding"/>
    <property type="evidence" value="ECO:0007669"/>
    <property type="project" value="UniProtKB-KW"/>
</dbReference>
<evidence type="ECO:0000256" key="6">
    <source>
        <dbReference type="ARBA" id="ARBA00022771"/>
    </source>
</evidence>
<organism evidence="12 13">
    <name type="scientific">Rhodotorula mucilaginosa</name>
    <name type="common">Yeast</name>
    <name type="synonym">Rhodotorula rubra</name>
    <dbReference type="NCBI Taxonomy" id="5537"/>
    <lineage>
        <taxon>Eukaryota</taxon>
        <taxon>Fungi</taxon>
        <taxon>Dikarya</taxon>
        <taxon>Basidiomycota</taxon>
        <taxon>Pucciniomycotina</taxon>
        <taxon>Microbotryomycetes</taxon>
        <taxon>Sporidiobolales</taxon>
        <taxon>Sporidiobolaceae</taxon>
        <taxon>Rhodotorula</taxon>
    </lineage>
</organism>
<dbReference type="InterPro" id="IPR002014">
    <property type="entry name" value="VHS_dom"/>
</dbReference>
<dbReference type="GO" id="GO:0032456">
    <property type="term" value="P:endocytic recycling"/>
    <property type="evidence" value="ECO:0007669"/>
    <property type="project" value="TreeGrafter"/>
</dbReference>
<dbReference type="Gene3D" id="1.25.40.90">
    <property type="match status" value="1"/>
</dbReference>
<keyword evidence="5" id="KW-0967">Endosome</keyword>
<evidence type="ECO:0000256" key="7">
    <source>
        <dbReference type="ARBA" id="ARBA00022833"/>
    </source>
</evidence>
<dbReference type="SUPFAM" id="SSF57903">
    <property type="entry name" value="FYVE/PHD zinc finger"/>
    <property type="match status" value="1"/>
</dbReference>
<comment type="caution">
    <text evidence="12">The sequence shown here is derived from an EMBL/GenBank/DDBJ whole genome shotgun (WGS) entry which is preliminary data.</text>
</comment>
<reference evidence="12 13" key="1">
    <citation type="submission" date="2020-11" db="EMBL/GenBank/DDBJ databases">
        <title>Kefir isolates.</title>
        <authorList>
            <person name="Marcisauskas S."/>
            <person name="Kim Y."/>
            <person name="Blasche S."/>
        </authorList>
    </citation>
    <scope>NUCLEOTIDE SEQUENCE [LARGE SCALE GENOMIC DNA]</scope>
    <source>
        <strain evidence="12 13">KR</strain>
    </source>
</reference>
<dbReference type="InterPro" id="IPR011011">
    <property type="entry name" value="Znf_FYVE_PHD"/>
</dbReference>